<dbReference type="InterPro" id="IPR006104">
    <property type="entry name" value="Glyco_hydro_2_N"/>
</dbReference>
<dbReference type="InterPro" id="IPR006102">
    <property type="entry name" value="Ig-like_GH2"/>
</dbReference>
<dbReference type="GO" id="GO:0009341">
    <property type="term" value="C:beta-galactosidase complex"/>
    <property type="evidence" value="ECO:0007669"/>
    <property type="project" value="InterPro"/>
</dbReference>
<gene>
    <name evidence="11" type="ORF">AM493_16800</name>
</gene>
<dbReference type="Pfam" id="PF16353">
    <property type="entry name" value="LacZ_4"/>
    <property type="match status" value="1"/>
</dbReference>
<sequence>MLKKICFTLLAVHGMFAQQNEWENPTILDRNKLDGHAEFIIYNSVEAATAQKPEASQYYKSLNGQWKFNIVKHPSQRPHDFYSANINDTQWKDIPVPSNWEMQGFDIPIYTNITYPHPKNPPFIDGDYNPVGSYRKTFTVPNNWQGREVILHFGSITGYARIFLNGKEVGMTKASKTAAEFDVTKFLQKGNNLLAVQVTRWHDGSYMEDQDFWRLSGIERDVWLQALPGLAVWDYEITSNLADNYATGLFNAKVDLIRYNNLSVKGTTPLTFTLFDPSGKQVYTETKTINPKDEKLEFATTFTSVQKWSPEMPNLYRYTISWKGEKNETDFISGYTGFRRVEIKDAQLMVNGKPVMVSGVNIHEHDPINGHVPNRELMMKDLALMKQNNINTIRMCHYPHDPYFYDLCDKYGFLVVDEANIETHGMGVSYNHDLDKSKHPAYLPEWAPAHMDRIERMVAINKNHPSIIIWSMGNECGNGQVFHDAYNWLKKVQPLRPVMFEQAGEDVNTDIVAPMYPSIQYMKEYAASNKTRPFIMCEYSHAMGNSNGNFQEYYDIMATSPKMQGGCIWDWVDQGMTTHDKNGVEYLAYGGDLGGENLQNDENFCANGLINANRIPHPGLFEVKKVYQDIAFGFDNNTLTVKNLYHDTGLDAFKFKWVLIRNGEKYREGEFTANTVPGRETKVPLTLDITDDAEYYLSVYALTKTATDLVPAGFEQAREEFKVGGNYFANLPEAEKGKLNYKKKGNTLTFEANGVTGSFDLAKGELTSYKKKGDTQETLTGFPTPYFWRAPTDNDFGAKDQEKLAVWKNAHLNPTVQSVNVGKKTDAGLPVEVKYMLKEANVPYTVTYLIQNNGDIAITASIDKTGKELPELPRFGMRVTLPGAYGDLEYYGRGPWENYSDRNHSSFMGIYKDKVANQFTWTYIRPQENGNKTDARWIKLSNGSSKLTVSGAQPLSFSALNVSTESLDPGLKKNQRHTNDVHPEDRVYLMIDMAQRGVGGDNSWGALPHEPYRLTAPVYTYTYTLSLN</sequence>
<dbReference type="Gene3D" id="2.60.40.10">
    <property type="entry name" value="Immunoglobulins"/>
    <property type="match status" value="2"/>
</dbReference>
<evidence type="ECO:0000256" key="3">
    <source>
        <dbReference type="ARBA" id="ARBA00007401"/>
    </source>
</evidence>
<dbReference type="SUPFAM" id="SSF74650">
    <property type="entry name" value="Galactose mutarotase-like"/>
    <property type="match status" value="1"/>
</dbReference>
<dbReference type="SUPFAM" id="SSF49303">
    <property type="entry name" value="beta-Galactosidase/glucuronidase domain"/>
    <property type="match status" value="2"/>
</dbReference>
<organism evidence="11 12">
    <name type="scientific">Flavobacterium akiainvivens</name>
    <dbReference type="NCBI Taxonomy" id="1202724"/>
    <lineage>
        <taxon>Bacteria</taxon>
        <taxon>Pseudomonadati</taxon>
        <taxon>Bacteroidota</taxon>
        <taxon>Flavobacteriia</taxon>
        <taxon>Flavobacteriales</taxon>
        <taxon>Flavobacteriaceae</taxon>
        <taxon>Flavobacterium</taxon>
    </lineage>
</organism>
<comment type="catalytic activity">
    <reaction evidence="1">
        <text>Hydrolysis of terminal non-reducing beta-D-galactose residues in beta-D-galactosides.</text>
        <dbReference type="EC" id="3.2.1.23"/>
    </reaction>
</comment>
<evidence type="ECO:0000256" key="5">
    <source>
        <dbReference type="ARBA" id="ARBA00012756"/>
    </source>
</evidence>
<name>A0A0M9VJA3_9FLAO</name>
<dbReference type="STRING" id="1202724.AM493_16800"/>
<dbReference type="AlphaFoldDB" id="A0A0M9VJA3"/>
<dbReference type="SUPFAM" id="SSF51445">
    <property type="entry name" value="(Trans)glycosidases"/>
    <property type="match status" value="1"/>
</dbReference>
<dbReference type="GO" id="GO:0005990">
    <property type="term" value="P:lactose catabolic process"/>
    <property type="evidence" value="ECO:0007669"/>
    <property type="project" value="TreeGrafter"/>
</dbReference>
<proteinExistence type="inferred from homology"/>
<dbReference type="Gene3D" id="2.70.98.10">
    <property type="match status" value="1"/>
</dbReference>
<keyword evidence="6" id="KW-0378">Hydrolase</keyword>
<keyword evidence="8" id="KW-0326">Glycosidase</keyword>
<dbReference type="InterPro" id="IPR006101">
    <property type="entry name" value="Glyco_hydro_2"/>
</dbReference>
<dbReference type="PATRIC" id="fig|1202724.3.peg.3487"/>
<evidence type="ECO:0000256" key="6">
    <source>
        <dbReference type="ARBA" id="ARBA00022801"/>
    </source>
</evidence>
<dbReference type="InterPro" id="IPR014718">
    <property type="entry name" value="GH-type_carb-bd"/>
</dbReference>
<dbReference type="EC" id="3.2.1.23" evidence="5"/>
<keyword evidence="7" id="KW-0106">Calcium</keyword>
<dbReference type="InterPro" id="IPR050347">
    <property type="entry name" value="Bact_Beta-galactosidase"/>
</dbReference>
<feature type="domain" description="Beta galactosidase small chain/" evidence="10">
    <location>
        <begin position="749"/>
        <end position="1026"/>
    </location>
</feature>
<dbReference type="PROSITE" id="PS00608">
    <property type="entry name" value="GLYCOSYL_HYDROL_F2_2"/>
    <property type="match status" value="1"/>
</dbReference>
<dbReference type="InterPro" id="IPR013783">
    <property type="entry name" value="Ig-like_fold"/>
</dbReference>
<dbReference type="RefSeq" id="WP_054409186.1">
    <property type="nucleotide sequence ID" value="NZ_FOYA01000011.1"/>
</dbReference>
<evidence type="ECO:0000259" key="10">
    <source>
        <dbReference type="SMART" id="SM01038"/>
    </source>
</evidence>
<dbReference type="Proteomes" id="UP000037755">
    <property type="component" value="Unassembled WGS sequence"/>
</dbReference>
<evidence type="ECO:0000256" key="2">
    <source>
        <dbReference type="ARBA" id="ARBA00001913"/>
    </source>
</evidence>
<comment type="similarity">
    <text evidence="3">Belongs to the glycosyl hydrolase 2 family.</text>
</comment>
<dbReference type="Pfam" id="PF02837">
    <property type="entry name" value="Glyco_hydro_2_N"/>
    <property type="match status" value="1"/>
</dbReference>
<evidence type="ECO:0000313" key="11">
    <source>
        <dbReference type="EMBL" id="KOS07519.1"/>
    </source>
</evidence>
<dbReference type="Pfam" id="PF00703">
    <property type="entry name" value="Glyco_hydro_2"/>
    <property type="match status" value="1"/>
</dbReference>
<dbReference type="GO" id="GO:0004565">
    <property type="term" value="F:beta-galactosidase activity"/>
    <property type="evidence" value="ECO:0007669"/>
    <property type="project" value="UniProtKB-EC"/>
</dbReference>
<dbReference type="InterPro" id="IPR004199">
    <property type="entry name" value="B-gal_small/dom_5"/>
</dbReference>
<comment type="caution">
    <text evidence="11">The sequence shown here is derived from an EMBL/GenBank/DDBJ whole genome shotgun (WGS) entry which is preliminary data.</text>
</comment>
<dbReference type="PANTHER" id="PTHR46323">
    <property type="entry name" value="BETA-GALACTOSIDASE"/>
    <property type="match status" value="1"/>
</dbReference>
<accession>A0A0M9VJA3</accession>
<dbReference type="InterPro" id="IPR023232">
    <property type="entry name" value="Glyco_hydro_2_AS"/>
</dbReference>
<dbReference type="Gene3D" id="3.20.20.80">
    <property type="entry name" value="Glycosidases"/>
    <property type="match status" value="1"/>
</dbReference>
<dbReference type="GO" id="GO:0030246">
    <property type="term" value="F:carbohydrate binding"/>
    <property type="evidence" value="ECO:0007669"/>
    <property type="project" value="InterPro"/>
</dbReference>
<evidence type="ECO:0000256" key="9">
    <source>
        <dbReference type="ARBA" id="ARBA00032230"/>
    </source>
</evidence>
<dbReference type="Pfam" id="PF02836">
    <property type="entry name" value="Glyco_hydro_2_C"/>
    <property type="match status" value="1"/>
</dbReference>
<reference evidence="11 12" key="1">
    <citation type="submission" date="2015-08" db="EMBL/GenBank/DDBJ databases">
        <title>Whole genome sequence of Flavobacterium akiainvivens IK-1T, from decaying Wikstroemia oahuensis, an endemic Hawaiian shrub.</title>
        <authorList>
            <person name="Wan X."/>
            <person name="Hou S."/>
            <person name="Saito J."/>
            <person name="Donachie S."/>
        </authorList>
    </citation>
    <scope>NUCLEOTIDE SEQUENCE [LARGE SCALE GENOMIC DNA]</scope>
    <source>
        <strain evidence="11 12">IK-1</strain>
    </source>
</reference>
<evidence type="ECO:0000256" key="1">
    <source>
        <dbReference type="ARBA" id="ARBA00001412"/>
    </source>
</evidence>
<dbReference type="PRINTS" id="PR00132">
    <property type="entry name" value="GLHYDRLASE2"/>
</dbReference>
<evidence type="ECO:0000256" key="8">
    <source>
        <dbReference type="ARBA" id="ARBA00023295"/>
    </source>
</evidence>
<evidence type="ECO:0000256" key="7">
    <source>
        <dbReference type="ARBA" id="ARBA00022837"/>
    </source>
</evidence>
<dbReference type="PANTHER" id="PTHR46323:SF2">
    <property type="entry name" value="BETA-GALACTOSIDASE"/>
    <property type="match status" value="1"/>
</dbReference>
<evidence type="ECO:0000256" key="4">
    <source>
        <dbReference type="ARBA" id="ARBA00011245"/>
    </source>
</evidence>
<dbReference type="InterPro" id="IPR006103">
    <property type="entry name" value="Glyco_hydro_2_cat"/>
</dbReference>
<comment type="subunit">
    <text evidence="4">Monomer.</text>
</comment>
<dbReference type="InterPro" id="IPR017853">
    <property type="entry name" value="GH"/>
</dbReference>
<comment type="cofactor">
    <cofactor evidence="2">
        <name>Ca(2+)</name>
        <dbReference type="ChEBI" id="CHEBI:29108"/>
    </cofactor>
</comment>
<dbReference type="Pfam" id="PF02929">
    <property type="entry name" value="Bgal_small_N"/>
    <property type="match status" value="1"/>
</dbReference>
<dbReference type="SUPFAM" id="SSF49785">
    <property type="entry name" value="Galactose-binding domain-like"/>
    <property type="match status" value="1"/>
</dbReference>
<keyword evidence="12" id="KW-1185">Reference proteome</keyword>
<dbReference type="InterPro" id="IPR032312">
    <property type="entry name" value="LacZ_4"/>
</dbReference>
<dbReference type="InterPro" id="IPR036156">
    <property type="entry name" value="Beta-gal/glucu_dom_sf"/>
</dbReference>
<dbReference type="OrthoDB" id="9801077at2"/>
<evidence type="ECO:0000313" key="12">
    <source>
        <dbReference type="Proteomes" id="UP000037755"/>
    </source>
</evidence>
<dbReference type="InterPro" id="IPR008979">
    <property type="entry name" value="Galactose-bd-like_sf"/>
</dbReference>
<protein>
    <recommendedName>
        <fullName evidence="5">beta-galactosidase</fullName>
        <ecNumber evidence="5">3.2.1.23</ecNumber>
    </recommendedName>
    <alternativeName>
        <fullName evidence="9">Lactase</fullName>
    </alternativeName>
</protein>
<dbReference type="InterPro" id="IPR011013">
    <property type="entry name" value="Gal_mutarotase_sf_dom"/>
</dbReference>
<dbReference type="Gene3D" id="2.60.120.260">
    <property type="entry name" value="Galactose-binding domain-like"/>
    <property type="match status" value="1"/>
</dbReference>
<dbReference type="SMART" id="SM01038">
    <property type="entry name" value="Bgal_small_N"/>
    <property type="match status" value="1"/>
</dbReference>
<dbReference type="EMBL" id="LIYD01000005">
    <property type="protein sequence ID" value="KOS07519.1"/>
    <property type="molecule type" value="Genomic_DNA"/>
</dbReference>